<evidence type="ECO:0000256" key="1">
    <source>
        <dbReference type="SAM" id="MobiDB-lite"/>
    </source>
</evidence>
<dbReference type="InterPro" id="IPR036638">
    <property type="entry name" value="HLH_DNA-bd_sf"/>
</dbReference>
<protein>
    <recommendedName>
        <fullName evidence="2">BHLH domain-containing protein</fullName>
    </recommendedName>
</protein>
<proteinExistence type="predicted"/>
<feature type="region of interest" description="Disordered" evidence="1">
    <location>
        <begin position="1059"/>
        <end position="1081"/>
    </location>
</feature>
<feature type="compositionally biased region" description="Basic and acidic residues" evidence="1">
    <location>
        <begin position="518"/>
        <end position="527"/>
    </location>
</feature>
<evidence type="ECO:0000313" key="5">
    <source>
        <dbReference type="Proteomes" id="UP000000673"/>
    </source>
</evidence>
<feature type="region of interest" description="Disordered" evidence="1">
    <location>
        <begin position="799"/>
        <end position="831"/>
    </location>
</feature>
<feature type="compositionally biased region" description="Low complexity" evidence="1">
    <location>
        <begin position="1376"/>
        <end position="1392"/>
    </location>
</feature>
<accession>W5JFN2</accession>
<feature type="compositionally biased region" description="Low complexity" evidence="1">
    <location>
        <begin position="1335"/>
        <end position="1348"/>
    </location>
</feature>
<feature type="region of interest" description="Disordered" evidence="1">
    <location>
        <begin position="1240"/>
        <end position="1411"/>
    </location>
</feature>
<dbReference type="PROSITE" id="PS50888">
    <property type="entry name" value="BHLH"/>
    <property type="match status" value="1"/>
</dbReference>
<feature type="compositionally biased region" description="Basic residues" evidence="1">
    <location>
        <begin position="333"/>
        <end position="352"/>
    </location>
</feature>
<dbReference type="Gene3D" id="4.10.280.10">
    <property type="entry name" value="Helix-loop-helix DNA-binding domain"/>
    <property type="match status" value="1"/>
</dbReference>
<dbReference type="EnsemblMetazoa" id="ADAC005112-RA">
    <property type="protein sequence ID" value="ADAC005112-PA"/>
    <property type="gene ID" value="ADAC005112"/>
</dbReference>
<feature type="compositionally biased region" description="Polar residues" evidence="1">
    <location>
        <begin position="372"/>
        <end position="405"/>
    </location>
</feature>
<dbReference type="SMART" id="SM00353">
    <property type="entry name" value="HLH"/>
    <property type="match status" value="1"/>
</dbReference>
<reference evidence="3" key="3">
    <citation type="journal article" date="2013" name="Nucleic Acids Res.">
        <title>The genome of Anopheles darlingi, the main neotropical malaria vector.</title>
        <authorList>
            <person name="Marinotti O."/>
            <person name="Cerqueira G.C."/>
            <person name="de Almeida L.G."/>
            <person name="Ferro M.I."/>
            <person name="Loreto E.L."/>
            <person name="Zaha A."/>
            <person name="Teixeira S.M."/>
            <person name="Wespiser A.R."/>
            <person name="Almeida E Silva A."/>
            <person name="Schlindwein A.D."/>
            <person name="Pacheco A.C."/>
            <person name="Silva A.L."/>
            <person name="Graveley B.R."/>
            <person name="Walenz B.P."/>
            <person name="Lima Bde A."/>
            <person name="Ribeiro C.A."/>
            <person name="Nunes-Silva C.G."/>
            <person name="de Carvalho C.R."/>
            <person name="Soares C.M."/>
            <person name="de Menezes C.B."/>
            <person name="Matiolli C."/>
            <person name="Caffrey D."/>
            <person name="Araujo D.A."/>
            <person name="de Oliveira D.M."/>
            <person name="Golenbock D."/>
            <person name="Grisard E.C."/>
            <person name="Fantinatti-Garboggini F."/>
            <person name="de Carvalho F.M."/>
            <person name="Barcellos F.G."/>
            <person name="Prosdocimi F."/>
            <person name="May G."/>
            <person name="Azevedo Junior G.M."/>
            <person name="Guimaraes G.M."/>
            <person name="Goldman G.H."/>
            <person name="Padilha I.Q."/>
            <person name="Batista Jda S."/>
            <person name="Ferro J.A."/>
            <person name="Ribeiro J.M."/>
            <person name="Fietto J.L."/>
            <person name="Dabbas K.M."/>
            <person name="Cerdeira L."/>
            <person name="Agnez-Lima L.F."/>
            <person name="Brocchi M."/>
            <person name="de Carvalho M.O."/>
            <person name="Teixeira Mde M."/>
            <person name="Diniz Maia Mde M."/>
            <person name="Goldman M.H."/>
            <person name="Cruz Schneider M.P."/>
            <person name="Felipe M.S."/>
            <person name="Hungria M."/>
            <person name="Nicolas M.F."/>
            <person name="Pereira M."/>
            <person name="Montes M.A."/>
            <person name="Cantao M.E."/>
            <person name="Vincentz M."/>
            <person name="Rafael M.S."/>
            <person name="Silverman N."/>
            <person name="Stoco P.H."/>
            <person name="Souza R.C."/>
            <person name="Vicentini R."/>
            <person name="Gazzinelli R.T."/>
            <person name="Neves Rde O."/>
            <person name="Silva R."/>
            <person name="Astolfi-Filho S."/>
            <person name="Maciel T.E."/>
            <person name="Urmenyi T.P."/>
            <person name="Tadei W.P."/>
            <person name="Camargo E.P."/>
            <person name="de Vasconcelos A.T."/>
        </authorList>
    </citation>
    <scope>NUCLEOTIDE SEQUENCE</scope>
</reference>
<dbReference type="VEuPathDB" id="VectorBase:ADAR2_007066"/>
<evidence type="ECO:0000259" key="2">
    <source>
        <dbReference type="PROSITE" id="PS50888"/>
    </source>
</evidence>
<reference evidence="3 5" key="1">
    <citation type="journal article" date="2010" name="BMC Genomics">
        <title>Combination of measures distinguishes pre-miRNAs from other stem-loops in the genome of the newly sequenced Anopheles darlingi.</title>
        <authorList>
            <person name="Mendes N.D."/>
            <person name="Freitas A.T."/>
            <person name="Vasconcelos A.T."/>
            <person name="Sagot M.F."/>
        </authorList>
    </citation>
    <scope>NUCLEOTIDE SEQUENCE</scope>
</reference>
<feature type="region of interest" description="Disordered" evidence="1">
    <location>
        <begin position="1461"/>
        <end position="1490"/>
    </location>
</feature>
<dbReference type="HOGENOM" id="CLU_247262_0_0_1"/>
<feature type="region of interest" description="Disordered" evidence="1">
    <location>
        <begin position="112"/>
        <end position="168"/>
    </location>
</feature>
<dbReference type="VEuPathDB" id="VectorBase:ADAC005112"/>
<feature type="compositionally biased region" description="Polar residues" evidence="1">
    <location>
        <begin position="1284"/>
        <end position="1333"/>
    </location>
</feature>
<name>W5JFN2_ANODA</name>
<feature type="region of interest" description="Disordered" evidence="1">
    <location>
        <begin position="494"/>
        <end position="537"/>
    </location>
</feature>
<feature type="compositionally biased region" description="Basic and acidic residues" evidence="1">
    <location>
        <begin position="409"/>
        <end position="418"/>
    </location>
</feature>
<feature type="region of interest" description="Disordered" evidence="1">
    <location>
        <begin position="318"/>
        <end position="431"/>
    </location>
</feature>
<reference evidence="3" key="2">
    <citation type="submission" date="2010-05" db="EMBL/GenBank/DDBJ databases">
        <authorList>
            <person name="Almeida L.G."/>
            <person name="Nicolas M.F."/>
            <person name="Souza R.C."/>
            <person name="Vasconcelos A.T.R."/>
        </authorList>
    </citation>
    <scope>NUCLEOTIDE SEQUENCE</scope>
</reference>
<feature type="compositionally biased region" description="Basic residues" evidence="1">
    <location>
        <begin position="132"/>
        <end position="150"/>
    </location>
</feature>
<sequence>MTKKKPSPQNRIWEKERRERLNKSFEDLQRLLPDHDPNATLTKIEILQKAIELIGKLQKKIKDLIDECHDPLKEHVHEQDNRLQKLLARNDELIGLLRKAKVTIPPCKYTIEEQNERQHQQTEEKENGKTDGKRRKPAGSKKQSVIKKKPAPTITPSSGPVTDGLALSNLNNVTPPSSGVVSDPSVATSAPCPAIVTSALRNLNGPSVITGGGVSVSVTPALQPAPIMTTSVLITNNGRLLQMPLVTPPASLLIVGNEDVRAKLNLRKRSHSSATGGVKGRPPKMGRFTIKSIDVIPGRIVNGKIPIAPLPRPVKRPIVNEPTTAARVGTTKLQKRLRHNSTKKTRKGKTRVKSGSDPAAGDNKKEKLEQTPLVNASSDVLQSNTQVKALTDQNPIANDTTSGGAQQRGLEDTTKVPQREPGTANHADLAHHPTTELGLTHTDLEEDLFANLQAMPSDSDTHRDANGDGPLSPTAAYLMNFPLVAGGGKAAGNHLTEPCDDENDECSPGGQPTNTRTVEQENAKKSSDSYNDSTGNGVMADNYASFFNYNPMDVATGEAGSVPITTISSSSNTNRDSGGLNTNYATNYQSIDTMLEHRPVLPNLVGTTSQSETVPPDTSSTSSSATTFTFTLTSTTTSTPVTTQPHSTAANHFYTPSKASVVADGSTNCPANRKPPPVTPIEFTFSLTTTTAAPPRTVQSQYTNSTILATTMTTPSYDTYGYYHKTPTKSSSYSSTFNAILDPLLTNCGNTNGDNISTEKPATSFTFCLTSTTKTQPSYTQSASSIATAQPTQIFSESNVPKVSVRQQQSVGGALSSHKMKDGTSVRSTNDNYESDFHLQQTQQQQSKYDVSWMAEGRQEYKSSDHVSIVTQSHTTSYNQYNHLQQHQPQSQQNQQQQQYSQQSQQQIGYEYTSQLINSSIDYAIPSATGYGANFELNHPHNQNPNRKSDIFFAHPVGDEGVATGLAGTWSSPSKLHDNSYFVPPVTLPVVSNGGIELNTSGASCKQASSSVRKAQQASAQQESTGSISGTGSSFLSVSQLVDQSNKVYSNNNASVQGNLPSSVSGTSCQQHKPPNNSYSAEALIGNTTYNTSNSASDSSEAVHGRKDKLYDYGCSGNAPIGELIANPSNAATIPFNFDGYTTPATDYSKSYNFSNQFLDGGNGYGSLTTATPSGTATGSGLYYGKTAAASSQGSYFHPAAGNNLSSTGSNYHAIPAAPTVNGDGFPSYYLPSFTEKAVSSNHSSSGKHYTGVMPSEQQQHKSSERKSHKGSNVRPATDYVRSMASNSTTSSIPNSATSNSYSLTTSSQFPNNGTIVVSSAKTQPTESVSYPNYHQHQQHQQQQISQHEQQRTYRSIPAEIVHSTQKPSHQGIEPTASYSYNQYSTSSTHSYEPSKVPSKRQSSVLPPDEGFNGIDSTSYIASQSHHLDVASCFNTSSSVPSSGGAIGYGATSAPQMPLYGSQVHHHQHPHHHHHHHHQSGSSSLVQSSSGGTITNFNLSTICPEINDKTGRTAVDRGDAEPSVASIMTLW</sequence>
<dbReference type="eggNOG" id="ENOG502S7US">
    <property type="taxonomic scope" value="Eukaryota"/>
</dbReference>
<dbReference type="OMA" id="YDVSWMA"/>
<keyword evidence="5" id="KW-1185">Reference proteome</keyword>
<feature type="compositionally biased region" description="Basic and acidic residues" evidence="1">
    <location>
        <begin position="112"/>
        <end position="131"/>
    </location>
</feature>
<evidence type="ECO:0000313" key="3">
    <source>
        <dbReference type="EMBL" id="ETN63182.1"/>
    </source>
</evidence>
<dbReference type="SUPFAM" id="SSF47459">
    <property type="entry name" value="HLH, helix-loop-helix DNA-binding domain"/>
    <property type="match status" value="1"/>
</dbReference>
<dbReference type="EMBL" id="ADMH02001285">
    <property type="protein sequence ID" value="ETN63182.1"/>
    <property type="molecule type" value="Genomic_DNA"/>
</dbReference>
<dbReference type="Pfam" id="PF00010">
    <property type="entry name" value="HLH"/>
    <property type="match status" value="1"/>
</dbReference>
<feature type="region of interest" description="Disordered" evidence="1">
    <location>
        <begin position="606"/>
        <end position="625"/>
    </location>
</feature>
<feature type="compositionally biased region" description="Low complexity" evidence="1">
    <location>
        <begin position="1480"/>
        <end position="1490"/>
    </location>
</feature>
<evidence type="ECO:0000313" key="4">
    <source>
        <dbReference type="EnsemblMetazoa" id="ADAC005112-PA"/>
    </source>
</evidence>
<feature type="domain" description="BHLH" evidence="2">
    <location>
        <begin position="5"/>
        <end position="57"/>
    </location>
</feature>
<feature type="compositionally biased region" description="Polar residues" evidence="1">
    <location>
        <begin position="799"/>
        <end position="811"/>
    </location>
</feature>
<organism evidence="3">
    <name type="scientific">Anopheles darlingi</name>
    <name type="common">Mosquito</name>
    <dbReference type="NCBI Taxonomy" id="43151"/>
    <lineage>
        <taxon>Eukaryota</taxon>
        <taxon>Metazoa</taxon>
        <taxon>Ecdysozoa</taxon>
        <taxon>Arthropoda</taxon>
        <taxon>Hexapoda</taxon>
        <taxon>Insecta</taxon>
        <taxon>Pterygota</taxon>
        <taxon>Neoptera</taxon>
        <taxon>Endopterygota</taxon>
        <taxon>Diptera</taxon>
        <taxon>Nematocera</taxon>
        <taxon>Culicoidea</taxon>
        <taxon>Culicidae</taxon>
        <taxon>Anophelinae</taxon>
        <taxon>Anopheles</taxon>
    </lineage>
</organism>
<feature type="compositionally biased region" description="Low complexity" evidence="1">
    <location>
        <begin position="611"/>
        <end position="625"/>
    </location>
</feature>
<feature type="compositionally biased region" description="Basic residues" evidence="1">
    <location>
        <begin position="1464"/>
        <end position="1479"/>
    </location>
</feature>
<dbReference type="CDD" id="cd00083">
    <property type="entry name" value="bHLH_SF"/>
    <property type="match status" value="1"/>
</dbReference>
<dbReference type="InterPro" id="IPR011598">
    <property type="entry name" value="bHLH_dom"/>
</dbReference>
<dbReference type="Proteomes" id="UP000000673">
    <property type="component" value="Unassembled WGS sequence"/>
</dbReference>
<gene>
    <name evidence="3" type="ORF">AND_005112</name>
</gene>
<dbReference type="GO" id="GO:0046983">
    <property type="term" value="F:protein dimerization activity"/>
    <property type="evidence" value="ECO:0007669"/>
    <property type="project" value="InterPro"/>
</dbReference>
<reference evidence="4" key="4">
    <citation type="submission" date="2015-06" db="UniProtKB">
        <authorList>
            <consortium name="EnsemblMetazoa"/>
        </authorList>
    </citation>
    <scope>IDENTIFICATION</scope>
</reference>
<feature type="region of interest" description="Disordered" evidence="1">
    <location>
        <begin position="884"/>
        <end position="904"/>
    </location>
</feature>
<dbReference type="STRING" id="43151.W5JFN2"/>